<dbReference type="GO" id="GO:0055085">
    <property type="term" value="P:transmembrane transport"/>
    <property type="evidence" value="ECO:0007669"/>
    <property type="project" value="InterPro"/>
</dbReference>
<feature type="transmembrane region" description="Helical" evidence="7">
    <location>
        <begin position="98"/>
        <end position="120"/>
    </location>
</feature>
<evidence type="ECO:0000256" key="1">
    <source>
        <dbReference type="ARBA" id="ARBA00004651"/>
    </source>
</evidence>
<reference evidence="9 10" key="1">
    <citation type="submission" date="2019-03" db="EMBL/GenBank/DDBJ databases">
        <title>Genomic Encyclopedia of Type Strains, Phase IV (KMG-IV): sequencing the most valuable type-strain genomes for metagenomic binning, comparative biology and taxonomic classification.</title>
        <authorList>
            <person name="Goeker M."/>
        </authorList>
    </citation>
    <scope>NUCLEOTIDE SEQUENCE [LARGE SCALE GENOMIC DNA]</scope>
    <source>
        <strain evidence="9 10">DSM 19377</strain>
    </source>
</reference>
<feature type="transmembrane region" description="Helical" evidence="7">
    <location>
        <begin position="238"/>
        <end position="255"/>
    </location>
</feature>
<evidence type="ECO:0000256" key="2">
    <source>
        <dbReference type="ARBA" id="ARBA00022448"/>
    </source>
</evidence>
<sequence length="316" mass="34655">MANVSLFNPAKRITNTTKIAKKTRSKGQLASFLFILPFLLGFTLFCIIPIVYGIIISLFQWNLLDKGHIFLGLENYKQLFISGSYVNGVFFSTLKNTALYAVISVPLFTICSLVLAILVNNVSKRFTGIFRAIFFFPYVLSLSVVGAAWALIFNPGAGFLNALLNAIGIDSIQWNATPAGAWTMIIVTSLWWGVGFNMILFINALNNVSEELYEAANVDGASAWFKFKDITLPSIQPIMLYVVIMSTIGAFNLYGQPLLLTAGGPGTSTKVTMMSILDEAFIRHQLGSASAMAIVLGGIIGIFILLQYLFIKRKEG</sequence>
<keyword evidence="4 7" id="KW-0812">Transmembrane</keyword>
<evidence type="ECO:0000259" key="8">
    <source>
        <dbReference type="PROSITE" id="PS50928"/>
    </source>
</evidence>
<keyword evidence="5 7" id="KW-1133">Transmembrane helix</keyword>
<dbReference type="PANTHER" id="PTHR30193:SF37">
    <property type="entry name" value="INNER MEMBRANE ABC TRANSPORTER PERMEASE PROTEIN YCJO"/>
    <property type="match status" value="1"/>
</dbReference>
<proteinExistence type="inferred from homology"/>
<comment type="subcellular location">
    <subcellularLocation>
        <location evidence="1 7">Cell membrane</location>
        <topology evidence="1 7">Multi-pass membrane protein</topology>
    </subcellularLocation>
</comment>
<name>A0A4R2P9P9_9BACL</name>
<accession>A0A4R2P9P9</accession>
<dbReference type="EMBL" id="SLXK01000004">
    <property type="protein sequence ID" value="TCP30954.1"/>
    <property type="molecule type" value="Genomic_DNA"/>
</dbReference>
<organism evidence="9 10">
    <name type="scientific">Scopulibacillus darangshiensis</name>
    <dbReference type="NCBI Taxonomy" id="442528"/>
    <lineage>
        <taxon>Bacteria</taxon>
        <taxon>Bacillati</taxon>
        <taxon>Bacillota</taxon>
        <taxon>Bacilli</taxon>
        <taxon>Bacillales</taxon>
        <taxon>Sporolactobacillaceae</taxon>
        <taxon>Scopulibacillus</taxon>
    </lineage>
</organism>
<dbReference type="InterPro" id="IPR051393">
    <property type="entry name" value="ABC_transporter_permease"/>
</dbReference>
<keyword evidence="2 7" id="KW-0813">Transport</keyword>
<keyword evidence="9" id="KW-0762">Sugar transport</keyword>
<feature type="transmembrane region" description="Helical" evidence="7">
    <location>
        <begin position="181"/>
        <end position="202"/>
    </location>
</feature>
<dbReference type="AlphaFoldDB" id="A0A4R2P9P9"/>
<keyword evidence="6 7" id="KW-0472">Membrane</keyword>
<feature type="transmembrane region" description="Helical" evidence="7">
    <location>
        <begin position="29"/>
        <end position="55"/>
    </location>
</feature>
<keyword evidence="3" id="KW-1003">Cell membrane</keyword>
<evidence type="ECO:0000313" key="10">
    <source>
        <dbReference type="Proteomes" id="UP000295416"/>
    </source>
</evidence>
<feature type="transmembrane region" description="Helical" evidence="7">
    <location>
        <begin position="291"/>
        <end position="311"/>
    </location>
</feature>
<dbReference type="Proteomes" id="UP000295416">
    <property type="component" value="Unassembled WGS sequence"/>
</dbReference>
<dbReference type="Pfam" id="PF00528">
    <property type="entry name" value="BPD_transp_1"/>
    <property type="match status" value="1"/>
</dbReference>
<evidence type="ECO:0000256" key="6">
    <source>
        <dbReference type="ARBA" id="ARBA00023136"/>
    </source>
</evidence>
<protein>
    <submittedName>
        <fullName evidence="9">Multiple sugar transport system permease protein</fullName>
    </submittedName>
</protein>
<comment type="caution">
    <text evidence="9">The sequence shown here is derived from an EMBL/GenBank/DDBJ whole genome shotgun (WGS) entry which is preliminary data.</text>
</comment>
<dbReference type="InterPro" id="IPR035906">
    <property type="entry name" value="MetI-like_sf"/>
</dbReference>
<evidence type="ECO:0000256" key="5">
    <source>
        <dbReference type="ARBA" id="ARBA00022989"/>
    </source>
</evidence>
<comment type="similarity">
    <text evidence="7">Belongs to the binding-protein-dependent transport system permease family.</text>
</comment>
<evidence type="ECO:0000256" key="7">
    <source>
        <dbReference type="RuleBase" id="RU363032"/>
    </source>
</evidence>
<dbReference type="PANTHER" id="PTHR30193">
    <property type="entry name" value="ABC TRANSPORTER PERMEASE PROTEIN"/>
    <property type="match status" value="1"/>
</dbReference>
<feature type="transmembrane region" description="Helical" evidence="7">
    <location>
        <begin position="132"/>
        <end position="152"/>
    </location>
</feature>
<dbReference type="PROSITE" id="PS50928">
    <property type="entry name" value="ABC_TM1"/>
    <property type="match status" value="1"/>
</dbReference>
<dbReference type="GO" id="GO:0005886">
    <property type="term" value="C:plasma membrane"/>
    <property type="evidence" value="ECO:0007669"/>
    <property type="project" value="UniProtKB-SubCell"/>
</dbReference>
<keyword evidence="10" id="KW-1185">Reference proteome</keyword>
<dbReference type="RefSeq" id="WP_207902919.1">
    <property type="nucleotide sequence ID" value="NZ_SLXK01000004.1"/>
</dbReference>
<evidence type="ECO:0000313" key="9">
    <source>
        <dbReference type="EMBL" id="TCP30954.1"/>
    </source>
</evidence>
<gene>
    <name evidence="9" type="ORF">EV207_104133</name>
</gene>
<dbReference type="Gene3D" id="1.10.3720.10">
    <property type="entry name" value="MetI-like"/>
    <property type="match status" value="1"/>
</dbReference>
<dbReference type="InterPro" id="IPR000515">
    <property type="entry name" value="MetI-like"/>
</dbReference>
<evidence type="ECO:0000256" key="4">
    <source>
        <dbReference type="ARBA" id="ARBA00022692"/>
    </source>
</evidence>
<feature type="domain" description="ABC transmembrane type-1" evidence="8">
    <location>
        <begin position="94"/>
        <end position="307"/>
    </location>
</feature>
<evidence type="ECO:0000256" key="3">
    <source>
        <dbReference type="ARBA" id="ARBA00022475"/>
    </source>
</evidence>
<dbReference type="CDD" id="cd06261">
    <property type="entry name" value="TM_PBP2"/>
    <property type="match status" value="1"/>
</dbReference>
<dbReference type="SUPFAM" id="SSF161098">
    <property type="entry name" value="MetI-like"/>
    <property type="match status" value="1"/>
</dbReference>